<dbReference type="InterPro" id="IPR003115">
    <property type="entry name" value="ParB_N"/>
</dbReference>
<feature type="compositionally biased region" description="Basic and acidic residues" evidence="1">
    <location>
        <begin position="191"/>
        <end position="201"/>
    </location>
</feature>
<feature type="domain" description="ParB-like N-terminal" evidence="2">
    <location>
        <begin position="3"/>
        <end position="87"/>
    </location>
</feature>
<organism evidence="3 4">
    <name type="scientific">Actinomadura litoris</name>
    <dbReference type="NCBI Taxonomy" id="2678616"/>
    <lineage>
        <taxon>Bacteria</taxon>
        <taxon>Bacillati</taxon>
        <taxon>Actinomycetota</taxon>
        <taxon>Actinomycetes</taxon>
        <taxon>Streptosporangiales</taxon>
        <taxon>Thermomonosporaceae</taxon>
        <taxon>Actinomadura</taxon>
    </lineage>
</organism>
<evidence type="ECO:0000256" key="1">
    <source>
        <dbReference type="SAM" id="MobiDB-lite"/>
    </source>
</evidence>
<dbReference type="EMBL" id="WOFH01000006">
    <property type="protein sequence ID" value="MUN38482.1"/>
    <property type="molecule type" value="Genomic_DNA"/>
</dbReference>
<feature type="compositionally biased region" description="Low complexity" evidence="1">
    <location>
        <begin position="204"/>
        <end position="222"/>
    </location>
</feature>
<dbReference type="SUPFAM" id="SSF110849">
    <property type="entry name" value="ParB/Sulfiredoxin"/>
    <property type="match status" value="1"/>
</dbReference>
<accession>A0A7K1L248</accession>
<dbReference type="Proteomes" id="UP000432015">
    <property type="component" value="Unassembled WGS sequence"/>
</dbReference>
<protein>
    <submittedName>
        <fullName evidence="3">Transcriptional regulator</fullName>
    </submittedName>
</protein>
<keyword evidence="4" id="KW-1185">Reference proteome</keyword>
<dbReference type="InterPro" id="IPR036086">
    <property type="entry name" value="ParB/Sulfiredoxin_sf"/>
</dbReference>
<name>A0A7K1L248_9ACTN</name>
<evidence type="ECO:0000259" key="2">
    <source>
        <dbReference type="SMART" id="SM00470"/>
    </source>
</evidence>
<reference evidence="3 4" key="1">
    <citation type="submission" date="2019-11" db="EMBL/GenBank/DDBJ databases">
        <authorList>
            <person name="Cao P."/>
        </authorList>
    </citation>
    <scope>NUCLEOTIDE SEQUENCE [LARGE SCALE GENOMIC DNA]</scope>
    <source>
        <strain evidence="3 4">NEAU-AAG5</strain>
    </source>
</reference>
<feature type="region of interest" description="Disordered" evidence="1">
    <location>
        <begin position="191"/>
        <end position="237"/>
    </location>
</feature>
<comment type="caution">
    <text evidence="3">The sequence shown here is derived from an EMBL/GenBank/DDBJ whole genome shotgun (WGS) entry which is preliminary data.</text>
</comment>
<evidence type="ECO:0000313" key="3">
    <source>
        <dbReference type="EMBL" id="MUN38482.1"/>
    </source>
</evidence>
<dbReference type="SMART" id="SM00470">
    <property type="entry name" value="ParB"/>
    <property type="match status" value="1"/>
</dbReference>
<gene>
    <name evidence="3" type="ORF">GNZ18_17980</name>
</gene>
<sequence length="338" mass="37003">MVVSVSILDLRPGDSPRLRGEDKAHVMRLAETEGPLPPILVDRRTMRVIDGVHRLMAASLRGQETIEVEFFDGSPEDAFVLGVEANVRHGLPLSQADRHAAALRILMSQPDMSDRAIAKTTGLGTRVVAEMRRSTDAVPQLNTRVGRDGRVRPLNGGEGRRRAAELMRENPRTSLRQVARIAGVSPATALDVRRRLERGEEPVPAGRSAPAPGSSAASSTPTPSAPPKKPKRSFDRDVEAVKVGEVRAAPSTVALEKLLRDPSLRHSEQGRRLLRMLKENAAGATNMTDFVASVPSHCLTLAMQIARQNSQMWLEFARELDMRAKISDPWLLGRQTAQ</sequence>
<evidence type="ECO:0000313" key="4">
    <source>
        <dbReference type="Proteomes" id="UP000432015"/>
    </source>
</evidence>
<proteinExistence type="predicted"/>
<dbReference type="AlphaFoldDB" id="A0A7K1L248"/>